<evidence type="ECO:0000256" key="2">
    <source>
        <dbReference type="ARBA" id="ARBA00023015"/>
    </source>
</evidence>
<dbReference type="InterPro" id="IPR006447">
    <property type="entry name" value="Myb_dom_plants"/>
</dbReference>
<protein>
    <submittedName>
        <fullName evidence="6">Homeodomain-like protein</fullName>
    </submittedName>
</protein>
<feature type="signal peptide" evidence="5">
    <location>
        <begin position="1"/>
        <end position="22"/>
    </location>
</feature>
<sequence length="194" mass="22068">MFLFSSFWITSLLLARWKRSSTKSIGNEARFIEALEFEYLLGFLTKDCCSTSSMNSKLRSLKLVPSPPIDVGILLESRFSASSMMTKLLEFDRDTGATPKSVLELMDVKDLTLSHVKSHLQGDGILADSGTEQLEFITLIHHEYHKIHGNGRESHRQVHEGESRGCDWWSYPRPHWTDGSSLDRPKKRGGWVGR</sequence>
<dbReference type="EMBL" id="LEKV01002163">
    <property type="protein sequence ID" value="KVI04399.1"/>
    <property type="molecule type" value="Genomic_DNA"/>
</dbReference>
<evidence type="ECO:0000256" key="1">
    <source>
        <dbReference type="ARBA" id="ARBA00004123"/>
    </source>
</evidence>
<keyword evidence="7" id="KW-1185">Reference proteome</keyword>
<keyword evidence="5" id="KW-0732">Signal</keyword>
<comment type="caution">
    <text evidence="6">The sequence shown here is derived from an EMBL/GenBank/DDBJ whole genome shotgun (WGS) entry which is preliminary data.</text>
</comment>
<dbReference type="Gene3D" id="1.10.10.60">
    <property type="entry name" value="Homeodomain-like"/>
    <property type="match status" value="1"/>
</dbReference>
<keyword evidence="3" id="KW-0804">Transcription</keyword>
<proteinExistence type="predicted"/>
<evidence type="ECO:0000256" key="4">
    <source>
        <dbReference type="ARBA" id="ARBA00023242"/>
    </source>
</evidence>
<evidence type="ECO:0000256" key="3">
    <source>
        <dbReference type="ARBA" id="ARBA00023163"/>
    </source>
</evidence>
<dbReference type="AlphaFoldDB" id="A0A103Y8E1"/>
<keyword evidence="4" id="KW-0539">Nucleus</keyword>
<dbReference type="GO" id="GO:0010158">
    <property type="term" value="P:abaxial cell fate specification"/>
    <property type="evidence" value="ECO:0007669"/>
    <property type="project" value="InterPro"/>
</dbReference>
<dbReference type="Proteomes" id="UP000243975">
    <property type="component" value="Unassembled WGS sequence"/>
</dbReference>
<feature type="chain" id="PRO_5007119483" evidence="5">
    <location>
        <begin position="23"/>
        <end position="194"/>
    </location>
</feature>
<keyword evidence="2" id="KW-0805">Transcription regulation</keyword>
<name>A0A103Y8E1_CYNCS</name>
<dbReference type="Gramene" id="KVI04399">
    <property type="protein sequence ID" value="KVI04399"/>
    <property type="gene ID" value="Ccrd_017288"/>
</dbReference>
<keyword evidence="6" id="KW-0371">Homeobox</keyword>
<dbReference type="GO" id="GO:0005634">
    <property type="term" value="C:nucleus"/>
    <property type="evidence" value="ECO:0007669"/>
    <property type="project" value="UniProtKB-SubCell"/>
</dbReference>
<organism evidence="6 7">
    <name type="scientific">Cynara cardunculus var. scolymus</name>
    <name type="common">Globe artichoke</name>
    <name type="synonym">Cynara scolymus</name>
    <dbReference type="NCBI Taxonomy" id="59895"/>
    <lineage>
        <taxon>Eukaryota</taxon>
        <taxon>Viridiplantae</taxon>
        <taxon>Streptophyta</taxon>
        <taxon>Embryophyta</taxon>
        <taxon>Tracheophyta</taxon>
        <taxon>Spermatophyta</taxon>
        <taxon>Magnoliopsida</taxon>
        <taxon>eudicotyledons</taxon>
        <taxon>Gunneridae</taxon>
        <taxon>Pentapetalae</taxon>
        <taxon>asterids</taxon>
        <taxon>campanulids</taxon>
        <taxon>Asterales</taxon>
        <taxon>Asteraceae</taxon>
        <taxon>Carduoideae</taxon>
        <taxon>Cardueae</taxon>
        <taxon>Carduinae</taxon>
        <taxon>Cynara</taxon>
    </lineage>
</organism>
<evidence type="ECO:0000256" key="5">
    <source>
        <dbReference type="SAM" id="SignalP"/>
    </source>
</evidence>
<dbReference type="PANTHER" id="PTHR31496">
    <property type="entry name" value="TRANSCRIPTION FACTOR KAN2-RELATED"/>
    <property type="match status" value="1"/>
</dbReference>
<gene>
    <name evidence="6" type="ORF">Ccrd_017288</name>
</gene>
<reference evidence="6 7" key="1">
    <citation type="journal article" date="2016" name="Sci. Rep.">
        <title>The genome sequence of the outbreeding globe artichoke constructed de novo incorporating a phase-aware low-pass sequencing strategy of F1 progeny.</title>
        <authorList>
            <person name="Scaglione D."/>
            <person name="Reyes-Chin-Wo S."/>
            <person name="Acquadro A."/>
            <person name="Froenicke L."/>
            <person name="Portis E."/>
            <person name="Beitel C."/>
            <person name="Tirone M."/>
            <person name="Mauro R."/>
            <person name="Lo Monaco A."/>
            <person name="Mauromicale G."/>
            <person name="Faccioli P."/>
            <person name="Cattivelli L."/>
            <person name="Rieseberg L."/>
            <person name="Michelmore R."/>
            <person name="Lanteri S."/>
        </authorList>
    </citation>
    <scope>NUCLEOTIDE SEQUENCE [LARGE SCALE GENOMIC DNA]</scope>
    <source>
        <strain evidence="6">2C</strain>
    </source>
</reference>
<dbReference type="STRING" id="59895.A0A103Y8E1"/>
<dbReference type="NCBIfam" id="TIGR01557">
    <property type="entry name" value="myb_SHAQKYF"/>
    <property type="match status" value="1"/>
</dbReference>
<keyword evidence="6" id="KW-0238">DNA-binding</keyword>
<accession>A0A103Y8E1</accession>
<evidence type="ECO:0000313" key="7">
    <source>
        <dbReference type="Proteomes" id="UP000243975"/>
    </source>
</evidence>
<evidence type="ECO:0000313" key="6">
    <source>
        <dbReference type="EMBL" id="KVI04399.1"/>
    </source>
</evidence>
<dbReference type="GO" id="GO:0000976">
    <property type="term" value="F:transcription cis-regulatory region binding"/>
    <property type="evidence" value="ECO:0007669"/>
    <property type="project" value="InterPro"/>
</dbReference>
<comment type="subcellular location">
    <subcellularLocation>
        <location evidence="1">Nucleus</location>
    </subcellularLocation>
</comment>
<dbReference type="GO" id="GO:0006355">
    <property type="term" value="P:regulation of DNA-templated transcription"/>
    <property type="evidence" value="ECO:0007669"/>
    <property type="project" value="InterPro"/>
</dbReference>
<dbReference type="PANTHER" id="PTHR31496:SF3">
    <property type="entry name" value="TRANSCRIPTION REPRESSOR KAN1"/>
    <property type="match status" value="1"/>
</dbReference>
<dbReference type="InterPro" id="IPR044847">
    <property type="entry name" value="KAN_fam"/>
</dbReference>